<proteinExistence type="predicted"/>
<name>A0ABV1KMV9_9BACL</name>
<evidence type="ECO:0000259" key="1">
    <source>
        <dbReference type="PROSITE" id="PS50022"/>
    </source>
</evidence>
<dbReference type="SUPFAM" id="SSF48208">
    <property type="entry name" value="Six-hairpin glycosidases"/>
    <property type="match status" value="1"/>
</dbReference>
<feature type="domain" description="F5/8 type C" evidence="1">
    <location>
        <begin position="300"/>
        <end position="445"/>
    </location>
</feature>
<reference evidence="2 3" key="1">
    <citation type="journal article" date="2023" name="Genome Announc.">
        <title>Pan-Genome Analyses of the Genus Cohnella and Proposal of the Novel Species Cohnella silvisoli sp. nov., Isolated from Forest Soil.</title>
        <authorList>
            <person name="Wang C."/>
            <person name="Mao L."/>
            <person name="Bao G."/>
            <person name="Zhu H."/>
        </authorList>
    </citation>
    <scope>NUCLEOTIDE SEQUENCE [LARGE SCALE GENOMIC DNA]</scope>
    <source>
        <strain evidence="2 3">NL03-T5-1</strain>
    </source>
</reference>
<dbReference type="InterPro" id="IPR012341">
    <property type="entry name" value="6hp_glycosidase-like_sf"/>
</dbReference>
<evidence type="ECO:0000313" key="3">
    <source>
        <dbReference type="Proteomes" id="UP001493487"/>
    </source>
</evidence>
<feature type="domain" description="F5/8 type C" evidence="1">
    <location>
        <begin position="726"/>
        <end position="861"/>
    </location>
</feature>
<feature type="domain" description="F5/8 type C" evidence="1">
    <location>
        <begin position="201"/>
        <end position="293"/>
    </location>
</feature>
<gene>
    <name evidence="2" type="ORF">QJS35_03170</name>
</gene>
<dbReference type="Pfam" id="PF00754">
    <property type="entry name" value="F5_F8_type_C"/>
    <property type="match status" value="7"/>
</dbReference>
<feature type="domain" description="F5/8 type C" evidence="1">
    <location>
        <begin position="871"/>
        <end position="1023"/>
    </location>
</feature>
<dbReference type="PROSITE" id="PS50022">
    <property type="entry name" value="FA58C_3"/>
    <property type="match status" value="7"/>
</dbReference>
<dbReference type="Gene3D" id="2.60.420.10">
    <property type="entry name" value="Maltose phosphorylase, domain 3"/>
    <property type="match status" value="1"/>
</dbReference>
<feature type="domain" description="F5/8 type C" evidence="1">
    <location>
        <begin position="626"/>
        <end position="685"/>
    </location>
</feature>
<dbReference type="SUPFAM" id="SSF49785">
    <property type="entry name" value="Galactose-binding domain-like"/>
    <property type="match status" value="7"/>
</dbReference>
<dbReference type="InterPro" id="IPR008979">
    <property type="entry name" value="Galactose-bd-like_sf"/>
</dbReference>
<feature type="domain" description="F5/8 type C" evidence="1">
    <location>
        <begin position="26"/>
        <end position="171"/>
    </location>
</feature>
<dbReference type="EMBL" id="JASKHM010000001">
    <property type="protein sequence ID" value="MEQ4481393.1"/>
    <property type="molecule type" value="Genomic_DNA"/>
</dbReference>
<protein>
    <submittedName>
        <fullName evidence="2">Discoidin domain-containing protein</fullName>
    </submittedName>
</protein>
<dbReference type="PANTHER" id="PTHR45713">
    <property type="entry name" value="FTP DOMAIN-CONTAINING PROTEIN"/>
    <property type="match status" value="1"/>
</dbReference>
<dbReference type="Proteomes" id="UP001493487">
    <property type="component" value="Unassembled WGS sequence"/>
</dbReference>
<feature type="domain" description="F5/8 type C" evidence="1">
    <location>
        <begin position="477"/>
        <end position="593"/>
    </location>
</feature>
<dbReference type="PANTHER" id="PTHR45713:SF6">
    <property type="entry name" value="F5_8 TYPE C DOMAIN-CONTAINING PROTEIN"/>
    <property type="match status" value="1"/>
</dbReference>
<keyword evidence="3" id="KW-1185">Reference proteome</keyword>
<accession>A0ABV1KMV9</accession>
<dbReference type="InterPro" id="IPR000421">
    <property type="entry name" value="FA58C"/>
</dbReference>
<dbReference type="RefSeq" id="WP_232182101.1">
    <property type="nucleotide sequence ID" value="NZ_JAIOAP010000001.1"/>
</dbReference>
<sequence length="1553" mass="168597">MYSLLVRTCKLVWAVLLLFGSFQYFSAPPRVSAAVLPAAAAAASTALGGYPASNAIDGSIPTMWSSLSHASETATEWISFDLGTAQTVDTLRVQPRDFGYGFPADFKLQVSGDAVNWIDIPGQTYTGYANPGLVQQRFDFAPIKTRYVRMYATKLRADNSGTNYYFQLHEAWVERNAPVSAAASSQLTGYEAAKGADHLFNNFWSSAGYADANHTEWFAEDLGIVRPVERVVLYPRDSGYGFPSDFKLQTSLDGTTWTDIPGQSYANYANPGATPQEFKFQTVLAKSVRVYATKLNPDNAGTYYLQLLEMVVVPTVTASSDSAGAGYGLAEDGSETTVWSSAAHSAQTSTEWILIDYGQSAVIDKLKAVPNPNGKGFPVDFKLQYSSDGSAWTDIPGQSHTNYPAPGAAAQAFSFDPVDARYFRLFATKLGADAGGSFSLQLAEMSGEQTHRRISLVRYGGDASTAAADRSYKSMYDGDAATYWSSASHARSAFTEYAAIQFGQSYDVHTFKATPKTGGYGFPVDFKLQYSTDFGTNWTDIPGQSYANYANPGSAQQTFTFAPITANAIRMLATKLGADQDGSYCFALGEASAEGNHTEQIKSMDASGSSFLAGWEPKLAADLKADSVYSSQAHASSAFTEWLATDFGMKFRINRIRITPRVGGYGFPADFKLQSTTDGATWTDISGQSYTNYPNPGAVEQTFTLGSVLQVSGIRIYATKLGADNAGNYYLQLPELWFDVTSSNRIGIAYFVSSERTGYEPAKVRDGKSTTYWGSAEAAAAANIAWVSIDFGSVKSVNGAGIRPRSGGTGFPVDWKLQSSIDGSTWTDIAGQSYTNYTNPGSAEQRFSFAPVAARHLRVYASKLGSVGAGAYALQLAELEAFTNGYEGRLSGSASSFVSGKEESKLRDGDRNSYYSSQGHAGSAATEWVSLDLGSSKRLHTVRIVPRNGGIGFPADFKLQSSTDGSAWTDIPGQQYTGYAAPGRQEQLFEFPSVQARYVRLYATKLSADTDGSYYLQLAEWDAAADGPMYATRNGGYDNLLDNMWHAFGAVDDGTDAVYKFGNESTFFDWIAKKLLWSDSVEDKTELKRLIREYPISDNGYLWSWGTQSKWPVGPGSFHYDGLPKYILAAYQIAMWDDPNFLNETDSSTLQAFDGTVDVSAGMTVKQKMEAAMGFMLNRMGGSSGLVITPGDLNTGLPGGDPTNYWDVMPFGYKDAYTNAYYVAALKAMSDMYDMLGDTTNGNYYATLGSTAEGQYNTAFWDGTKKRYAGTVDKNGTARDYGFTFVNTEALMSGAANATKANDIYDWLDGKRTVSGDTSTGGDIYSVTRFAPRANTLKIESVTPYWWYDPTNSFPVTGTCSFEECQQNGNAIFYVSYYDLMGRFNYRGSDNAMHRMNAIISEFALDELRRDPVNSYGHDFKMGVINEFPESGLVPVSFVYGLLGMSASSHGLELSPQLPSGVDRAGASNVVYRGRTYEITAMTDFVRIETLSGGAGTLAGRIGRLAPNASYRITNKNLSNGTMSLSTVTTDSNGVLSYSQTVGTAIQLTFEKI</sequence>
<dbReference type="Gene3D" id="2.60.120.260">
    <property type="entry name" value="Galactose-binding domain-like"/>
    <property type="match status" value="7"/>
</dbReference>
<dbReference type="InterPro" id="IPR051941">
    <property type="entry name" value="BG_Antigen-Binding_Lectin"/>
</dbReference>
<dbReference type="Gene3D" id="1.50.10.10">
    <property type="match status" value="1"/>
</dbReference>
<organism evidence="2 3">
    <name type="scientific">Cohnella silvisoli</name>
    <dbReference type="NCBI Taxonomy" id="2873699"/>
    <lineage>
        <taxon>Bacteria</taxon>
        <taxon>Bacillati</taxon>
        <taxon>Bacillota</taxon>
        <taxon>Bacilli</taxon>
        <taxon>Bacillales</taxon>
        <taxon>Paenibacillaceae</taxon>
        <taxon>Cohnella</taxon>
    </lineage>
</organism>
<comment type="caution">
    <text evidence="2">The sequence shown here is derived from an EMBL/GenBank/DDBJ whole genome shotgun (WGS) entry which is preliminary data.</text>
</comment>
<dbReference type="InterPro" id="IPR008928">
    <property type="entry name" value="6-hairpin_glycosidase_sf"/>
</dbReference>
<evidence type="ECO:0000313" key="2">
    <source>
        <dbReference type="EMBL" id="MEQ4481393.1"/>
    </source>
</evidence>